<dbReference type="EMBL" id="MT144424">
    <property type="protein sequence ID" value="QJA53466.1"/>
    <property type="molecule type" value="Genomic_DNA"/>
</dbReference>
<protein>
    <submittedName>
        <fullName evidence="1">Uncharacterized protein</fullName>
    </submittedName>
</protein>
<accession>A0A6H1ZZV5</accession>
<name>A0A6H1ZZV5_9ZZZZ</name>
<evidence type="ECO:0000313" key="2">
    <source>
        <dbReference type="EMBL" id="QJA60342.1"/>
    </source>
</evidence>
<dbReference type="AlphaFoldDB" id="A0A6H1ZZV5"/>
<evidence type="ECO:0000313" key="3">
    <source>
        <dbReference type="EMBL" id="QJA82299.1"/>
    </source>
</evidence>
<dbReference type="EMBL" id="MT141405">
    <property type="protein sequence ID" value="QJA60342.1"/>
    <property type="molecule type" value="Genomic_DNA"/>
</dbReference>
<dbReference type="EMBL" id="MT142484">
    <property type="protein sequence ID" value="QJA82299.1"/>
    <property type="molecule type" value="Genomic_DNA"/>
</dbReference>
<evidence type="ECO:0000313" key="1">
    <source>
        <dbReference type="EMBL" id="QJA53466.1"/>
    </source>
</evidence>
<sequence length="155" mass="17610">MEGKDECEFYPRIEEDTSVCSLGSDISGIFLCTKKYSETCQWAIKERRGKEGVRMQGDAEKIRSWLKGACQDMAYNQVNNGAWEEADKRRIAKMKKESVIDIAGALADQLFNDTQLLQDLIGDKIYGLDNRDEILNDLEDGAHDALKTAIQKLRR</sequence>
<reference evidence="1" key="1">
    <citation type="submission" date="2020-03" db="EMBL/GenBank/DDBJ databases">
        <title>The deep terrestrial virosphere.</title>
        <authorList>
            <person name="Holmfeldt K."/>
            <person name="Nilsson E."/>
            <person name="Simone D."/>
            <person name="Lopez-Fernandez M."/>
            <person name="Wu X."/>
            <person name="de Brujin I."/>
            <person name="Lundin D."/>
            <person name="Andersson A."/>
            <person name="Bertilsson S."/>
            <person name="Dopson M."/>
        </authorList>
    </citation>
    <scope>NUCLEOTIDE SEQUENCE</scope>
    <source>
        <strain evidence="3">MM415A00428</strain>
        <strain evidence="2">MM415B01127</strain>
        <strain evidence="1">TM448A03580</strain>
    </source>
</reference>
<proteinExistence type="predicted"/>
<gene>
    <name evidence="3" type="ORF">MM415A00428_0017</name>
    <name evidence="2" type="ORF">MM415B01127_0019</name>
    <name evidence="1" type="ORF">TM448A03580_0002</name>
</gene>
<organism evidence="1">
    <name type="scientific">viral metagenome</name>
    <dbReference type="NCBI Taxonomy" id="1070528"/>
    <lineage>
        <taxon>unclassified sequences</taxon>
        <taxon>metagenomes</taxon>
        <taxon>organismal metagenomes</taxon>
    </lineage>
</organism>